<proteinExistence type="predicted"/>
<reference evidence="2" key="1">
    <citation type="submission" date="2016-10" db="EMBL/GenBank/DDBJ databases">
        <authorList>
            <person name="Varghese N."/>
            <person name="Submissions S."/>
        </authorList>
    </citation>
    <scope>NUCLEOTIDE SEQUENCE [LARGE SCALE GENOMIC DNA]</scope>
    <source>
        <strain evidence="2">LMG 2223</strain>
    </source>
</reference>
<name>A0A1H2N2S0_9PSED</name>
<dbReference type="AlphaFoldDB" id="A0A1H2N2S0"/>
<dbReference type="RefSeq" id="WP_307652332.1">
    <property type="nucleotide sequence ID" value="NZ_LS483433.1"/>
</dbReference>
<accession>A0A1H2N2S0</accession>
<organism evidence="1 2">
    <name type="scientific">Pseudomonas mucidolens</name>
    <dbReference type="NCBI Taxonomy" id="46679"/>
    <lineage>
        <taxon>Bacteria</taxon>
        <taxon>Pseudomonadati</taxon>
        <taxon>Pseudomonadota</taxon>
        <taxon>Gammaproteobacteria</taxon>
        <taxon>Pseudomonadales</taxon>
        <taxon>Pseudomonadaceae</taxon>
        <taxon>Pseudomonas</taxon>
    </lineage>
</organism>
<sequence>MDVDDNTDDWLGCPTPLEMYKHPCAMLEDALIETQSMLRKARANVAGLVQMKDMLATGKALAESELAKAQLEIHRLNYQSREMGRKNNSRQIVAGQRERLLRENQRLLLELSVLRGHSPDVRLAPPQRYQSLIVEHALHLSQILVFPMPLPNSQIYIACIAN</sequence>
<protein>
    <submittedName>
        <fullName evidence="1">Uncharacterized protein</fullName>
    </submittedName>
</protein>
<keyword evidence="2" id="KW-1185">Reference proteome</keyword>
<gene>
    <name evidence="1" type="ORF">SAMN05216202_2847</name>
</gene>
<evidence type="ECO:0000313" key="1">
    <source>
        <dbReference type="EMBL" id="SDU99548.1"/>
    </source>
</evidence>
<dbReference type="EMBL" id="LT629802">
    <property type="protein sequence ID" value="SDU99548.1"/>
    <property type="molecule type" value="Genomic_DNA"/>
</dbReference>
<evidence type="ECO:0000313" key="2">
    <source>
        <dbReference type="Proteomes" id="UP000198600"/>
    </source>
</evidence>
<dbReference type="Proteomes" id="UP000198600">
    <property type="component" value="Chromosome I"/>
</dbReference>